<protein>
    <submittedName>
        <fullName evidence="1">Uncharacterized protein</fullName>
    </submittedName>
</protein>
<evidence type="ECO:0000313" key="1">
    <source>
        <dbReference type="EMBL" id="HIX38683.1"/>
    </source>
</evidence>
<dbReference type="EMBL" id="DXFG01000284">
    <property type="protein sequence ID" value="HIX38683.1"/>
    <property type="molecule type" value="Genomic_DNA"/>
</dbReference>
<organism evidence="1 2">
    <name type="scientific">Candidatus Blautia pullistercoris</name>
    <dbReference type="NCBI Taxonomy" id="2838499"/>
    <lineage>
        <taxon>Bacteria</taxon>
        <taxon>Bacillati</taxon>
        <taxon>Bacillota</taxon>
        <taxon>Clostridia</taxon>
        <taxon>Lachnospirales</taxon>
        <taxon>Lachnospiraceae</taxon>
        <taxon>Blautia</taxon>
    </lineage>
</organism>
<evidence type="ECO:0000313" key="2">
    <source>
        <dbReference type="Proteomes" id="UP000824230"/>
    </source>
</evidence>
<comment type="caution">
    <text evidence="1">The sequence shown here is derived from an EMBL/GenBank/DDBJ whole genome shotgun (WGS) entry which is preliminary data.</text>
</comment>
<dbReference type="Proteomes" id="UP000824230">
    <property type="component" value="Unassembled WGS sequence"/>
</dbReference>
<dbReference type="AlphaFoldDB" id="A0A9D1VPN6"/>
<reference evidence="1" key="2">
    <citation type="submission" date="2021-04" db="EMBL/GenBank/DDBJ databases">
        <authorList>
            <person name="Gilroy R."/>
        </authorList>
    </citation>
    <scope>NUCLEOTIDE SEQUENCE</scope>
    <source>
        <strain evidence="1">ChiHjej12B11-1927</strain>
    </source>
</reference>
<gene>
    <name evidence="1" type="ORF">H9738_12575</name>
</gene>
<proteinExistence type="predicted"/>
<accession>A0A9D1VPN6</accession>
<sequence>MLLTSVQKKAMADLKSNKGRLTVQQYRTVKGQILAGDAAGAERGMKKLLDRRSRLGRSESFAKQT</sequence>
<name>A0A9D1VPN6_9FIRM</name>
<reference evidence="1" key="1">
    <citation type="journal article" date="2021" name="PeerJ">
        <title>Extensive microbial diversity within the chicken gut microbiome revealed by metagenomics and culture.</title>
        <authorList>
            <person name="Gilroy R."/>
            <person name="Ravi A."/>
            <person name="Getino M."/>
            <person name="Pursley I."/>
            <person name="Horton D.L."/>
            <person name="Alikhan N.F."/>
            <person name="Baker D."/>
            <person name="Gharbi K."/>
            <person name="Hall N."/>
            <person name="Watson M."/>
            <person name="Adriaenssens E.M."/>
            <person name="Foster-Nyarko E."/>
            <person name="Jarju S."/>
            <person name="Secka A."/>
            <person name="Antonio M."/>
            <person name="Oren A."/>
            <person name="Chaudhuri R.R."/>
            <person name="La Ragione R."/>
            <person name="Hildebrand F."/>
            <person name="Pallen M.J."/>
        </authorList>
    </citation>
    <scope>NUCLEOTIDE SEQUENCE</scope>
    <source>
        <strain evidence="1">ChiHjej12B11-1927</strain>
    </source>
</reference>